<evidence type="ECO:0008006" key="3">
    <source>
        <dbReference type="Google" id="ProtNLM"/>
    </source>
</evidence>
<proteinExistence type="predicted"/>
<sequence>MRAMAISISVVLLLLTLTVIFLRSGKLKFSHALVCALLGFYLASSSLAPDIHQGLAGAADVVSSVRP</sequence>
<dbReference type="Proteomes" id="UP001059597">
    <property type="component" value="Chromosome"/>
</dbReference>
<protein>
    <recommendedName>
        <fullName evidence="3">Secreted protein</fullName>
    </recommendedName>
</protein>
<keyword evidence="2" id="KW-1185">Reference proteome</keyword>
<reference evidence="1" key="1">
    <citation type="submission" date="2022-06" db="EMBL/GenBank/DDBJ databases">
        <title>Complete genome sequence of Streptomyces nigrescens HEK616.</title>
        <authorList>
            <person name="Asamizu S."/>
            <person name="Onaka H."/>
        </authorList>
    </citation>
    <scope>NUCLEOTIDE SEQUENCE</scope>
    <source>
        <strain evidence="1">HEK616</strain>
    </source>
</reference>
<organism evidence="1 2">
    <name type="scientific">Streptomyces nigrescens</name>
    <dbReference type="NCBI Taxonomy" id="1920"/>
    <lineage>
        <taxon>Bacteria</taxon>
        <taxon>Bacillati</taxon>
        <taxon>Actinomycetota</taxon>
        <taxon>Actinomycetes</taxon>
        <taxon>Kitasatosporales</taxon>
        <taxon>Streptomycetaceae</taxon>
        <taxon>Streptomyces</taxon>
    </lineage>
</organism>
<evidence type="ECO:0000313" key="1">
    <source>
        <dbReference type="EMBL" id="BDM70946.1"/>
    </source>
</evidence>
<dbReference type="EMBL" id="AP026073">
    <property type="protein sequence ID" value="BDM70946.1"/>
    <property type="molecule type" value="Genomic_DNA"/>
</dbReference>
<evidence type="ECO:0000313" key="2">
    <source>
        <dbReference type="Proteomes" id="UP001059597"/>
    </source>
</evidence>
<gene>
    <name evidence="1" type="ORF">HEK616_44330</name>
</gene>
<accession>A0ABN6R1Z7</accession>
<name>A0ABN6R1Z7_STRNI</name>